<keyword evidence="4 8" id="KW-0808">Transferase</keyword>
<keyword evidence="5" id="KW-0949">S-adenosyl-L-methionine</keyword>
<keyword evidence="1" id="KW-0963">Cytoplasm</keyword>
<dbReference type="InterPro" id="IPR001091">
    <property type="entry name" value="RM_Methyltransferase"/>
</dbReference>
<dbReference type="CDD" id="cd02440">
    <property type="entry name" value="AdoMet_MTases"/>
    <property type="match status" value="1"/>
</dbReference>
<dbReference type="Pfam" id="PF05175">
    <property type="entry name" value="MTS"/>
    <property type="match status" value="1"/>
</dbReference>
<keyword evidence="9" id="KW-1185">Reference proteome</keyword>
<accession>A0A1I6GK67</accession>
<dbReference type="RefSeq" id="WP_092855570.1">
    <property type="nucleotide sequence ID" value="NZ_FOYU01000001.1"/>
</dbReference>
<dbReference type="PIRSF" id="PIRSF037565">
    <property type="entry name" value="RRNA_m2G_Mtase_RsmD_prd"/>
    <property type="match status" value="1"/>
</dbReference>
<protein>
    <submittedName>
        <fullName evidence="8">23S rRNA (Guanine1835-N2)-methyltransferase</fullName>
    </submittedName>
</protein>
<dbReference type="EMBL" id="FOYU01000001">
    <property type="protein sequence ID" value="SFR42539.1"/>
    <property type="molecule type" value="Genomic_DNA"/>
</dbReference>
<dbReference type="Pfam" id="PF26049">
    <property type="entry name" value="RLMG_N"/>
    <property type="match status" value="1"/>
</dbReference>
<dbReference type="Gene3D" id="3.40.50.150">
    <property type="entry name" value="Vaccinia Virus protein VP39"/>
    <property type="match status" value="2"/>
</dbReference>
<evidence type="ECO:0000256" key="2">
    <source>
        <dbReference type="ARBA" id="ARBA00022552"/>
    </source>
</evidence>
<dbReference type="InterPro" id="IPR007848">
    <property type="entry name" value="Small_mtfrase_dom"/>
</dbReference>
<dbReference type="GO" id="GO:0003677">
    <property type="term" value="F:DNA binding"/>
    <property type="evidence" value="ECO:0007669"/>
    <property type="project" value="InterPro"/>
</dbReference>
<gene>
    <name evidence="8" type="ORF">SAMN04488070_0838</name>
</gene>
<dbReference type="AlphaFoldDB" id="A0A1I6GK67"/>
<keyword evidence="2" id="KW-0698">rRNA processing</keyword>
<feature type="domain" description="RlmG N-terminal" evidence="7">
    <location>
        <begin position="1"/>
        <end position="173"/>
    </location>
</feature>
<dbReference type="PRINTS" id="PR00508">
    <property type="entry name" value="S21N4MTFRASE"/>
</dbReference>
<evidence type="ECO:0000256" key="3">
    <source>
        <dbReference type="ARBA" id="ARBA00022603"/>
    </source>
</evidence>
<dbReference type="PROSITE" id="PS00092">
    <property type="entry name" value="N6_MTASE"/>
    <property type="match status" value="1"/>
</dbReference>
<evidence type="ECO:0000313" key="9">
    <source>
        <dbReference type="Proteomes" id="UP000199424"/>
    </source>
</evidence>
<dbReference type="InterPro" id="IPR029063">
    <property type="entry name" value="SAM-dependent_MTases_sf"/>
</dbReference>
<dbReference type="PANTHER" id="PTHR47816:SF5">
    <property type="entry name" value="RIBOSOMAL RNA LARGE SUBUNIT METHYLTRANSFERASE G"/>
    <property type="match status" value="1"/>
</dbReference>
<evidence type="ECO:0000256" key="4">
    <source>
        <dbReference type="ARBA" id="ARBA00022679"/>
    </source>
</evidence>
<dbReference type="Proteomes" id="UP000199424">
    <property type="component" value="Unassembled WGS sequence"/>
</dbReference>
<dbReference type="PANTHER" id="PTHR47816">
    <property type="entry name" value="RIBOSOMAL RNA SMALL SUBUNIT METHYLTRANSFERASE C"/>
    <property type="match status" value="1"/>
</dbReference>
<evidence type="ECO:0000256" key="1">
    <source>
        <dbReference type="ARBA" id="ARBA00022490"/>
    </source>
</evidence>
<name>A0A1I6GK67_9GAMM</name>
<dbReference type="InterPro" id="IPR058679">
    <property type="entry name" value="RlmG_N"/>
</dbReference>
<dbReference type="InterPro" id="IPR002052">
    <property type="entry name" value="DNA_methylase_N6_adenine_CS"/>
</dbReference>
<dbReference type="GO" id="GO:0008990">
    <property type="term" value="F:rRNA (guanine-N2-)-methyltransferase activity"/>
    <property type="evidence" value="ECO:0007669"/>
    <property type="project" value="InterPro"/>
</dbReference>
<sequence>MTLFTTAAGTWQLQRFPARSHDTLQAWEAADELLHEIIVTRNDERPLLVNDQWGALLMPFAGLDTASLSDSYVSHLGWRHNLTLNQLPKTLSALSPLDQLPDDRDVVYLKIPKSLSLLEFQLAKIAAELPAGVPIIAAAKSKLLTPAVRELFAKYCDAVEVSLIRRKCRTVNAVVRNTPLDAEHFVSAWQVPELNLTLHHHAGVFARNQLDIGARFMLDNMPPAGAQQVIDLGCGNGVLGIHFARMSPDSDITFVDESFLAIASTHRNIIENLPAEHITQYHTRVDDCLAQTATDSIDLILCNPPFHQEHAVTEHIARQMFRDSRRVLRKNGELWVVANRHLPYYQSLKRLFKSVHQVAQNSKFIILQARG</sequence>
<proteinExistence type="predicted"/>
<evidence type="ECO:0000259" key="6">
    <source>
        <dbReference type="Pfam" id="PF05175"/>
    </source>
</evidence>
<organism evidence="8 9">
    <name type="scientific">Pseudidiomarina maritima</name>
    <dbReference type="NCBI Taxonomy" id="519453"/>
    <lineage>
        <taxon>Bacteria</taxon>
        <taxon>Pseudomonadati</taxon>
        <taxon>Pseudomonadota</taxon>
        <taxon>Gammaproteobacteria</taxon>
        <taxon>Alteromonadales</taxon>
        <taxon>Idiomarinaceae</taxon>
        <taxon>Pseudidiomarina</taxon>
    </lineage>
</organism>
<dbReference type="InterPro" id="IPR017237">
    <property type="entry name" value="RLMG"/>
</dbReference>
<dbReference type="GO" id="GO:0005737">
    <property type="term" value="C:cytoplasm"/>
    <property type="evidence" value="ECO:0007669"/>
    <property type="project" value="InterPro"/>
</dbReference>
<reference evidence="9" key="1">
    <citation type="submission" date="2016-10" db="EMBL/GenBank/DDBJ databases">
        <authorList>
            <person name="Varghese N."/>
            <person name="Submissions S."/>
        </authorList>
    </citation>
    <scope>NUCLEOTIDE SEQUENCE [LARGE SCALE GENOMIC DNA]</scope>
    <source>
        <strain evidence="9">CGMCC 1.7285</strain>
    </source>
</reference>
<evidence type="ECO:0000313" key="8">
    <source>
        <dbReference type="EMBL" id="SFR42539.1"/>
    </source>
</evidence>
<keyword evidence="3 8" id="KW-0489">Methyltransferase</keyword>
<feature type="domain" description="Methyltransferase small" evidence="6">
    <location>
        <begin position="195"/>
        <end position="368"/>
    </location>
</feature>
<evidence type="ECO:0000259" key="7">
    <source>
        <dbReference type="Pfam" id="PF26049"/>
    </source>
</evidence>
<dbReference type="SUPFAM" id="SSF53335">
    <property type="entry name" value="S-adenosyl-L-methionine-dependent methyltransferases"/>
    <property type="match status" value="1"/>
</dbReference>
<evidence type="ECO:0000256" key="5">
    <source>
        <dbReference type="ARBA" id="ARBA00022691"/>
    </source>
</evidence>
<dbReference type="InterPro" id="IPR046977">
    <property type="entry name" value="RsmC/RlmG"/>
</dbReference>